<organism evidence="2 3">
    <name type="scientific">Elysia marginata</name>
    <dbReference type="NCBI Taxonomy" id="1093978"/>
    <lineage>
        <taxon>Eukaryota</taxon>
        <taxon>Metazoa</taxon>
        <taxon>Spiralia</taxon>
        <taxon>Lophotrochozoa</taxon>
        <taxon>Mollusca</taxon>
        <taxon>Gastropoda</taxon>
        <taxon>Heterobranchia</taxon>
        <taxon>Euthyneura</taxon>
        <taxon>Panpulmonata</taxon>
        <taxon>Sacoglossa</taxon>
        <taxon>Placobranchoidea</taxon>
        <taxon>Plakobranchidae</taxon>
        <taxon>Elysia</taxon>
    </lineage>
</organism>
<accession>A0AAV4HVL4</accession>
<feature type="region of interest" description="Disordered" evidence="1">
    <location>
        <begin position="165"/>
        <end position="361"/>
    </location>
</feature>
<feature type="compositionally biased region" description="Low complexity" evidence="1">
    <location>
        <begin position="207"/>
        <end position="217"/>
    </location>
</feature>
<dbReference type="EMBL" id="BMAT01005880">
    <property type="protein sequence ID" value="GFS01486.1"/>
    <property type="molecule type" value="Genomic_DNA"/>
</dbReference>
<feature type="compositionally biased region" description="Acidic residues" evidence="1">
    <location>
        <begin position="270"/>
        <end position="280"/>
    </location>
</feature>
<dbReference type="Proteomes" id="UP000762676">
    <property type="component" value="Unassembled WGS sequence"/>
</dbReference>
<feature type="compositionally biased region" description="Polar residues" evidence="1">
    <location>
        <begin position="343"/>
        <end position="361"/>
    </location>
</feature>
<proteinExistence type="predicted"/>
<feature type="compositionally biased region" description="Basic and acidic residues" evidence="1">
    <location>
        <begin position="258"/>
        <end position="269"/>
    </location>
</feature>
<dbReference type="AlphaFoldDB" id="A0AAV4HVL4"/>
<evidence type="ECO:0000313" key="3">
    <source>
        <dbReference type="Proteomes" id="UP000762676"/>
    </source>
</evidence>
<comment type="caution">
    <text evidence="2">The sequence shown here is derived from an EMBL/GenBank/DDBJ whole genome shotgun (WGS) entry which is preliminary data.</text>
</comment>
<evidence type="ECO:0000256" key="1">
    <source>
        <dbReference type="SAM" id="MobiDB-lite"/>
    </source>
</evidence>
<protein>
    <recommendedName>
        <fullName evidence="4">Cyclic nucleotide-binding domain-containing protein</fullName>
    </recommendedName>
</protein>
<feature type="compositionally biased region" description="Polar residues" evidence="1">
    <location>
        <begin position="321"/>
        <end position="335"/>
    </location>
</feature>
<keyword evidence="3" id="KW-1185">Reference proteome</keyword>
<feature type="compositionally biased region" description="Basic and acidic residues" evidence="1">
    <location>
        <begin position="290"/>
        <end position="302"/>
    </location>
</feature>
<feature type="compositionally biased region" description="Polar residues" evidence="1">
    <location>
        <begin position="175"/>
        <end position="206"/>
    </location>
</feature>
<evidence type="ECO:0008006" key="4">
    <source>
        <dbReference type="Google" id="ProtNLM"/>
    </source>
</evidence>
<name>A0AAV4HVL4_9GAST</name>
<evidence type="ECO:0000313" key="2">
    <source>
        <dbReference type="EMBL" id="GFS01486.1"/>
    </source>
</evidence>
<feature type="compositionally biased region" description="Polar residues" evidence="1">
    <location>
        <begin position="225"/>
        <end position="240"/>
    </location>
</feature>
<gene>
    <name evidence="2" type="ORF">ElyMa_002839900</name>
</gene>
<sequence length="396" mass="44006">MKVEINVNIDNVEIEHNPNIGRNQVLVRDSNNSDWIYIVLKGSLSVVKKLKRVDPDLGLVSPRKRKRDLPRVTTKSKCLQRELDVTDQGRLPNKYTSLSLDFHPGHGSRLSPVVHNNHEVFKTPYELDIKLEQTLPGYRNSKDRLGSLNYDEIIDNFRSRLVSKEPPYTGRNLDHNGSQQLSPLDSVSSTTDCKTSHTSGHSTQWTSKSSSRAGSRSNTPLPDISVNNKTVLTHRTPQPNETRDSACSDDAASGNSRTKADAADESYKDSDEEEDDDGGCVEDVGGIEVADTRQKTRADGNRRRQKKRNVVKKTSKGVYLASSSKTQSQRETSTAGRVRGDTATLSPHQQTARLDATSPQQQTVLDMGSGADNQETIEAKLARLQIRKEIFLLCAE</sequence>
<reference evidence="2 3" key="1">
    <citation type="journal article" date="2021" name="Elife">
        <title>Chloroplast acquisition without the gene transfer in kleptoplastic sea slugs, Plakobranchus ocellatus.</title>
        <authorList>
            <person name="Maeda T."/>
            <person name="Takahashi S."/>
            <person name="Yoshida T."/>
            <person name="Shimamura S."/>
            <person name="Takaki Y."/>
            <person name="Nagai Y."/>
            <person name="Toyoda A."/>
            <person name="Suzuki Y."/>
            <person name="Arimoto A."/>
            <person name="Ishii H."/>
            <person name="Satoh N."/>
            <person name="Nishiyama T."/>
            <person name="Hasebe M."/>
            <person name="Maruyama T."/>
            <person name="Minagawa J."/>
            <person name="Obokata J."/>
            <person name="Shigenobu S."/>
        </authorList>
    </citation>
    <scope>NUCLEOTIDE SEQUENCE [LARGE SCALE GENOMIC DNA]</scope>
</reference>
<feature type="compositionally biased region" description="Basic residues" evidence="1">
    <location>
        <begin position="303"/>
        <end position="315"/>
    </location>
</feature>